<dbReference type="RefSeq" id="WP_108976881.1">
    <property type="nucleotide sequence ID" value="NZ_BFBB01000007.1"/>
</dbReference>
<keyword evidence="3" id="KW-1185">Reference proteome</keyword>
<evidence type="ECO:0008006" key="4">
    <source>
        <dbReference type="Google" id="ProtNLM"/>
    </source>
</evidence>
<reference evidence="2 3" key="1">
    <citation type="submission" date="2018-02" db="EMBL/GenBank/DDBJ databases">
        <title>Novel Leptospira species isolated from soil and water in Japan.</title>
        <authorList>
            <person name="Nakao R."/>
            <person name="Masuzawa T."/>
        </authorList>
    </citation>
    <scope>NUCLEOTIDE SEQUENCE [LARGE SCALE GENOMIC DNA]</scope>
    <source>
        <strain evidence="2 3">YH101</strain>
    </source>
</reference>
<evidence type="ECO:0000313" key="2">
    <source>
        <dbReference type="EMBL" id="GBF50822.1"/>
    </source>
</evidence>
<organism evidence="2 3">
    <name type="scientific">Leptospira ryugenii</name>
    <dbReference type="NCBI Taxonomy" id="1917863"/>
    <lineage>
        <taxon>Bacteria</taxon>
        <taxon>Pseudomonadati</taxon>
        <taxon>Spirochaetota</taxon>
        <taxon>Spirochaetia</taxon>
        <taxon>Leptospirales</taxon>
        <taxon>Leptospiraceae</taxon>
        <taxon>Leptospira</taxon>
    </lineage>
</organism>
<dbReference type="Gene3D" id="1.20.58.90">
    <property type="match status" value="1"/>
</dbReference>
<dbReference type="Proteomes" id="UP000245133">
    <property type="component" value="Unassembled WGS sequence"/>
</dbReference>
<accession>A0A2P2E1R0</accession>
<feature type="coiled-coil region" evidence="1">
    <location>
        <begin position="735"/>
        <end position="786"/>
    </location>
</feature>
<feature type="coiled-coil region" evidence="1">
    <location>
        <begin position="659"/>
        <end position="690"/>
    </location>
</feature>
<dbReference type="NCBIfam" id="NF047516">
    <property type="entry name" value="LA_3659_fam"/>
    <property type="match status" value="1"/>
</dbReference>
<gene>
    <name evidence="2" type="ORF">LPTSP4_23490</name>
</gene>
<name>A0A2P2E1R0_9LEPT</name>
<keyword evidence="1" id="KW-0175">Coiled coil</keyword>
<dbReference type="EMBL" id="BFBB01000007">
    <property type="protein sequence ID" value="GBF50822.1"/>
    <property type="molecule type" value="Genomic_DNA"/>
</dbReference>
<comment type="caution">
    <text evidence="2">The sequence shown here is derived from an EMBL/GenBank/DDBJ whole genome shotgun (WGS) entry which is preliminary data.</text>
</comment>
<feature type="coiled-coil region" evidence="1">
    <location>
        <begin position="306"/>
        <end position="508"/>
    </location>
</feature>
<proteinExistence type="predicted"/>
<sequence length="1072" mass="123896">MGLELILLPFLASVAVTIGLRRLDKSNTKLSQLKRYATKLTEEIHNSALVKIQSVKDAGIDLDILVKQSRKVAEEIQNLSAESRELFEKLKSNKEYLSTIAGELDQVAYLGQEVKKETSMMESGLQQIHSHKRELENLSLIMDRIQDESQEMVHEFESKLNQRSDEILQSVAHKMVELEGLLESKSESLDESIQHIAKQAKEKLVSHAEVMVQESTGKVDQVKREIDALFDSMRLAQNELDLKLTKFEDTSSLLADKVDKFDEKIEDKYLRISQKLDDRVALLEKKIQERFDSIFDQVSHTKDSFMKGLSNETQTIKREIEDLSLETLSKRDEIINETRRQADQINQTITSFQEKYLEAENKLLRQADTRKQELIREIETFSEEFHRISEELKEEASHLKKSALQELKTFERDLEEARNAQENQTKTSLLSLKHELEESIKNSFAKSEAEISQEIEGLEKRISSLGQNVEEHTKEVDEYVEELKGALRETASEILESVEEKAEKAEEIVTEKIHIANANLEQFVQKWEESLSHLRADQLDSIEELQNRLKDIHIEGKDLLASFQDASNEGKTQLNRHADSLVQKISDTTSIAEKELSHILQSLEETGNAFFHSQEEKMDRLNETIDSKISHQLTKLLDKGNIQLGQLEEKITQHLNGVRKNLEESIKRSKEESKRQIETYQKDYEKSFREIAKDSRDFLKDTHEQFQILKSEIADGLSEFKETKEETLSEIRYNLDEITETISTLKSDLEEVKEHTDLFVSANQIAEKSEKAVSEIKEALSQMEEKKPDFEIVAQSIETFHELQEKIREEWERIQISQNQTEDIDKQVEILSSQVEFVKGKMDEFQGILPEVSSLENRLLNISRDQEKIESFLSSLQESEDSVLLLVDNIENQKQNTREVQARLDILDREIGVVEARERELAESIRLAENKTSFLSEKASQMESVERKFEKIEELLGDLSDRHKQILTLQKRLEELRETSVETRDDLESLLGEADETFEKLSQFLDIVQSTMAPTPNQEKTARKTGHNPFIERKKATILSLYDNYQWTAEAISEKLNIEKSLVDTILGARKK</sequence>
<dbReference type="NCBIfam" id="NF047515">
    <property type="entry name" value="SpiroCoCo_C"/>
    <property type="match status" value="1"/>
</dbReference>
<dbReference type="AlphaFoldDB" id="A0A2P2E1R0"/>
<evidence type="ECO:0000313" key="3">
    <source>
        <dbReference type="Proteomes" id="UP000245133"/>
    </source>
</evidence>
<feature type="coiled-coil region" evidence="1">
    <location>
        <begin position="935"/>
        <end position="993"/>
    </location>
</feature>
<feature type="coiled-coil region" evidence="1">
    <location>
        <begin position="23"/>
        <end position="82"/>
    </location>
</feature>
<protein>
    <recommendedName>
        <fullName evidence="4">Chromosome segregation protein SMC</fullName>
    </recommendedName>
</protein>
<dbReference type="OrthoDB" id="342687at2"/>
<dbReference type="Gene3D" id="1.20.5.1230">
    <property type="entry name" value="Apolipoprotein A-I"/>
    <property type="match status" value="1"/>
</dbReference>
<dbReference type="NCBIfam" id="NF047514">
    <property type="entry name" value="SpiroCoCo_N"/>
    <property type="match status" value="1"/>
</dbReference>
<evidence type="ECO:0000256" key="1">
    <source>
        <dbReference type="SAM" id="Coils"/>
    </source>
</evidence>
<dbReference type="Gene3D" id="1.20.120.20">
    <property type="entry name" value="Apolipoprotein"/>
    <property type="match status" value="1"/>
</dbReference>